<evidence type="ECO:0000256" key="1">
    <source>
        <dbReference type="SAM" id="Phobius"/>
    </source>
</evidence>
<dbReference type="OrthoDB" id="2956246at2759"/>
<feature type="transmembrane region" description="Helical" evidence="1">
    <location>
        <begin position="255"/>
        <end position="274"/>
    </location>
</feature>
<accession>A0A9P3LDJ3</accession>
<proteinExistence type="predicted"/>
<keyword evidence="3" id="KW-1185">Reference proteome</keyword>
<dbReference type="Proteomes" id="UP000703269">
    <property type="component" value="Unassembled WGS sequence"/>
</dbReference>
<comment type="caution">
    <text evidence="2">The sequence shown here is derived from an EMBL/GenBank/DDBJ whole genome shotgun (WGS) entry which is preliminary data.</text>
</comment>
<gene>
    <name evidence="2" type="ORF">PsYK624_077360</name>
</gene>
<dbReference type="EMBL" id="BPQB01000022">
    <property type="protein sequence ID" value="GJE91586.1"/>
    <property type="molecule type" value="Genomic_DNA"/>
</dbReference>
<keyword evidence="1" id="KW-0812">Transmembrane</keyword>
<keyword evidence="1" id="KW-1133">Transmembrane helix</keyword>
<dbReference type="AlphaFoldDB" id="A0A9P3LDJ3"/>
<evidence type="ECO:0000313" key="2">
    <source>
        <dbReference type="EMBL" id="GJE91586.1"/>
    </source>
</evidence>
<evidence type="ECO:0000313" key="3">
    <source>
        <dbReference type="Proteomes" id="UP000703269"/>
    </source>
</evidence>
<reference evidence="2 3" key="1">
    <citation type="submission" date="2021-08" db="EMBL/GenBank/DDBJ databases">
        <title>Draft Genome Sequence of Phanerochaete sordida strain YK-624.</title>
        <authorList>
            <person name="Mori T."/>
            <person name="Dohra H."/>
            <person name="Suzuki T."/>
            <person name="Kawagishi H."/>
            <person name="Hirai H."/>
        </authorList>
    </citation>
    <scope>NUCLEOTIDE SEQUENCE [LARGE SCALE GENOMIC DNA]</scope>
    <source>
        <strain evidence="2 3">YK-624</strain>
    </source>
</reference>
<sequence>MFIPIVAREDVVGTVSGAISASHSLLDFLYPQALNLIALAPFPAVVTRTALMGSASFLDTFLLVPGFLVQQDAPKVNNGEYPATAAMTTGYIFRVENQATVAYLQRVGVTGHLIEVKVQKLTSSFKHIDPIASISYLSAIACTFAVLLLLLIIQDVPALLFLSTLMLARLLDVIVLKKRSGKGWKGAPEPNVHGDLMILCSQDRWIRMHGLVDDLKEVTAGQWLKEMTSLDAVLAQTATLLVFASFVFAWQSSVIGSALTAGLLVVSSALLGLCNSTTTKLRMFDCVASVVSDTPYARRRDMAKDMKEKTQGLPGYGDDKWIYGLGLMTAPAAEQPPVIL</sequence>
<name>A0A9P3LDJ3_9APHY</name>
<feature type="transmembrane region" description="Helical" evidence="1">
    <location>
        <begin position="134"/>
        <end position="153"/>
    </location>
</feature>
<protein>
    <submittedName>
        <fullName evidence="2">Uncharacterized protein</fullName>
    </submittedName>
</protein>
<feature type="transmembrane region" description="Helical" evidence="1">
    <location>
        <begin position="232"/>
        <end position="249"/>
    </location>
</feature>
<keyword evidence="1" id="KW-0472">Membrane</keyword>
<feature type="transmembrane region" description="Helical" evidence="1">
    <location>
        <begin position="159"/>
        <end position="176"/>
    </location>
</feature>
<organism evidence="2 3">
    <name type="scientific">Phanerochaete sordida</name>
    <dbReference type="NCBI Taxonomy" id="48140"/>
    <lineage>
        <taxon>Eukaryota</taxon>
        <taxon>Fungi</taxon>
        <taxon>Dikarya</taxon>
        <taxon>Basidiomycota</taxon>
        <taxon>Agaricomycotina</taxon>
        <taxon>Agaricomycetes</taxon>
        <taxon>Polyporales</taxon>
        <taxon>Phanerochaetaceae</taxon>
        <taxon>Phanerochaete</taxon>
    </lineage>
</organism>